<proteinExistence type="predicted"/>
<dbReference type="Proteomes" id="UP000603640">
    <property type="component" value="Unassembled WGS sequence"/>
</dbReference>
<evidence type="ECO:0000256" key="1">
    <source>
        <dbReference type="SAM" id="Phobius"/>
    </source>
</evidence>
<keyword evidence="1" id="KW-0812">Transmembrane</keyword>
<organism evidence="2 3">
    <name type="scientific">Pontibacter cellulosilyticus</name>
    <dbReference type="NCBI Taxonomy" id="1720253"/>
    <lineage>
        <taxon>Bacteria</taxon>
        <taxon>Pseudomonadati</taxon>
        <taxon>Bacteroidota</taxon>
        <taxon>Cytophagia</taxon>
        <taxon>Cytophagales</taxon>
        <taxon>Hymenobacteraceae</taxon>
        <taxon>Pontibacter</taxon>
    </lineage>
</organism>
<evidence type="ECO:0000313" key="2">
    <source>
        <dbReference type="EMBL" id="MBC5992062.1"/>
    </source>
</evidence>
<keyword evidence="1" id="KW-0472">Membrane</keyword>
<dbReference type="AlphaFoldDB" id="A0A923SHZ3"/>
<keyword evidence="1" id="KW-1133">Transmembrane helix</keyword>
<dbReference type="Gene3D" id="2.60.40.1820">
    <property type="match status" value="5"/>
</dbReference>
<name>A0A923SHZ3_9BACT</name>
<keyword evidence="3" id="KW-1185">Reference proteome</keyword>
<gene>
    <name evidence="2" type="ORF">H8S84_04340</name>
</gene>
<protein>
    <submittedName>
        <fullName evidence="2">LEA type 2 family protein</fullName>
    </submittedName>
</protein>
<dbReference type="PANTHER" id="PTHR31459:SF2">
    <property type="entry name" value="OS03G0843300 PROTEIN"/>
    <property type="match status" value="1"/>
</dbReference>
<dbReference type="PANTHER" id="PTHR31459">
    <property type="match status" value="1"/>
</dbReference>
<accession>A0A923SHZ3</accession>
<dbReference type="InterPro" id="IPR045043">
    <property type="entry name" value="Lea14-like"/>
</dbReference>
<evidence type="ECO:0000313" key="3">
    <source>
        <dbReference type="Proteomes" id="UP000603640"/>
    </source>
</evidence>
<dbReference type="EMBL" id="JACRVF010000001">
    <property type="protein sequence ID" value="MBC5992062.1"/>
    <property type="molecule type" value="Genomic_DNA"/>
</dbReference>
<dbReference type="Gene3D" id="2.60.40.10">
    <property type="entry name" value="Immunoglobulins"/>
    <property type="match status" value="1"/>
</dbReference>
<reference evidence="2" key="1">
    <citation type="submission" date="2020-08" db="EMBL/GenBank/DDBJ databases">
        <title>Pontibacter sp. SD6 16S ribosomal RNA gene Genome sequencing and assembly.</title>
        <authorList>
            <person name="Kang M."/>
        </authorList>
    </citation>
    <scope>NUCLEOTIDE SEQUENCE</scope>
    <source>
        <strain evidence="2">SD6</strain>
    </source>
</reference>
<comment type="caution">
    <text evidence="2">The sequence shown here is derived from an EMBL/GenBank/DDBJ whole genome shotgun (WGS) entry which is preliminary data.</text>
</comment>
<sequence>MKKTGWIILVVLLLALIGGIVYFVVKKKYYPKVKGVEYINLEMAKDTAFIKTGINVQNRIPLPIAIDSIRYVFKDQNDTIGRGRMTTDHTLPALGDKVVDFKMQLDFEKYREHIKEQQGKDSIKIDVAMEAYFDLPFISPQSIAMDRQITVPVAKSPEMQVSELKVRSFSVEEGYSLLLRINATNKNLPGLKIDNFQYNIRLGDTLRIEGQIDSTFAVDKGSRLLEIPLELSTADAIALLKKKLSGGKSWEYDAVVEAQIQSQHPLFDSFNLTVEKSGVLDAGGMGAGSKFLPSISKIKRLEVDSDEETTRIQADIIVHNPSPFPFYIDSAAYYIRHKGTVIARGKRNYEKILPKSGDQSFRLDLLVDESAYQNFMKQVQGQEKVSLEVELNLIYNLPDTKQTQKLSLKRQVQVPVPGQAGIQVAGLEVRELDPQKGAYLGLQLKIQSSNLPDLQIKNLDYRLQLSDDILLQGQTKEPIKVNGKAAEVEIPIRLSAEDVNQLVKKAISGSSDWKYDLQATATLSSSNKMLGSTKVDLDFNGTLELTKGSGGQLMPQITKIDTLDITIAFDTAWVKLNVHVKNPLPVPIQLNNIALQITHESDTFAMSQEKVSTTLPPEGSQTGWITLGVNYKTWRDHLQHHQQQDSMLLEELITLGYQIDDLAPQQVSFTNKFMIPMPKVPVTELQKVKPKGISLKSGIVLNALVQVQNANTESLDISDITYNICAENLLDACGSINRTYHIPLGQSIVEVPMSLTVGEVFRALFAQLTGKKKQRTIYINTSAMIDTANPKIKNTFVRFEKWERTVLFQKKKKIKSKKEVDQVAQ</sequence>
<dbReference type="SUPFAM" id="SSF117070">
    <property type="entry name" value="LEA14-like"/>
    <property type="match status" value="6"/>
</dbReference>
<dbReference type="RefSeq" id="WP_187066025.1">
    <property type="nucleotide sequence ID" value="NZ_JACRVF010000001.1"/>
</dbReference>
<feature type="transmembrane region" description="Helical" evidence="1">
    <location>
        <begin position="6"/>
        <end position="25"/>
    </location>
</feature>
<dbReference type="InterPro" id="IPR013783">
    <property type="entry name" value="Ig-like_fold"/>
</dbReference>